<proteinExistence type="predicted"/>
<evidence type="ECO:0000259" key="5">
    <source>
        <dbReference type="PROSITE" id="PS50850"/>
    </source>
</evidence>
<dbReference type="InterPro" id="IPR036259">
    <property type="entry name" value="MFS_trans_sf"/>
</dbReference>
<dbReference type="SUPFAM" id="SSF103473">
    <property type="entry name" value="MFS general substrate transporter"/>
    <property type="match status" value="1"/>
</dbReference>
<evidence type="ECO:0000256" key="3">
    <source>
        <dbReference type="ARBA" id="ARBA00023136"/>
    </source>
</evidence>
<reference evidence="6 7" key="1">
    <citation type="submission" date="2019-09" db="EMBL/GenBank/DDBJ databases">
        <authorList>
            <person name="Park J.-S."/>
            <person name="Choi H.-J."/>
        </authorList>
    </citation>
    <scope>NUCLEOTIDE SEQUENCE [LARGE SCALE GENOMIC DNA]</scope>
    <source>
        <strain evidence="6 7">176SS1-4</strain>
    </source>
</reference>
<dbReference type="Gene3D" id="1.20.1250.20">
    <property type="entry name" value="MFS general substrate transporter like domains"/>
    <property type="match status" value="1"/>
</dbReference>
<name>A0A5J5GMR7_9RHOB</name>
<gene>
    <name evidence="6" type="ORF">F3S47_06925</name>
</gene>
<evidence type="ECO:0000313" key="7">
    <source>
        <dbReference type="Proteomes" id="UP000326554"/>
    </source>
</evidence>
<accession>A0A5J5GMR7</accession>
<organism evidence="6 7">
    <name type="scientific">Histidinibacterium aquaticum</name>
    <dbReference type="NCBI Taxonomy" id="2613962"/>
    <lineage>
        <taxon>Bacteria</taxon>
        <taxon>Pseudomonadati</taxon>
        <taxon>Pseudomonadota</taxon>
        <taxon>Alphaproteobacteria</taxon>
        <taxon>Rhodobacterales</taxon>
        <taxon>Paracoccaceae</taxon>
        <taxon>Histidinibacterium</taxon>
    </lineage>
</organism>
<feature type="transmembrane region" description="Helical" evidence="4">
    <location>
        <begin position="212"/>
        <end position="238"/>
    </location>
</feature>
<feature type="transmembrane region" description="Helical" evidence="4">
    <location>
        <begin position="133"/>
        <end position="153"/>
    </location>
</feature>
<keyword evidence="3 4" id="KW-0472">Membrane</keyword>
<keyword evidence="7" id="KW-1185">Reference proteome</keyword>
<feature type="transmembrane region" description="Helical" evidence="4">
    <location>
        <begin position="348"/>
        <end position="373"/>
    </location>
</feature>
<dbReference type="InterPro" id="IPR011701">
    <property type="entry name" value="MFS"/>
</dbReference>
<dbReference type="InterPro" id="IPR020846">
    <property type="entry name" value="MFS_dom"/>
</dbReference>
<keyword evidence="1 4" id="KW-0812">Transmembrane</keyword>
<feature type="transmembrane region" description="Helical" evidence="4">
    <location>
        <begin position="159"/>
        <end position="183"/>
    </location>
</feature>
<feature type="transmembrane region" description="Helical" evidence="4">
    <location>
        <begin position="108"/>
        <end position="126"/>
    </location>
</feature>
<evidence type="ECO:0000256" key="4">
    <source>
        <dbReference type="SAM" id="Phobius"/>
    </source>
</evidence>
<dbReference type="GO" id="GO:0022857">
    <property type="term" value="F:transmembrane transporter activity"/>
    <property type="evidence" value="ECO:0007669"/>
    <property type="project" value="InterPro"/>
</dbReference>
<feature type="transmembrane region" description="Helical" evidence="4">
    <location>
        <begin position="271"/>
        <end position="292"/>
    </location>
</feature>
<evidence type="ECO:0000256" key="1">
    <source>
        <dbReference type="ARBA" id="ARBA00022692"/>
    </source>
</evidence>
<dbReference type="RefSeq" id="WP_150444516.1">
    <property type="nucleotide sequence ID" value="NZ_VYQE01000002.1"/>
</dbReference>
<dbReference type="AlphaFoldDB" id="A0A5J5GMR7"/>
<dbReference type="Proteomes" id="UP000326554">
    <property type="component" value="Unassembled WGS sequence"/>
</dbReference>
<dbReference type="Pfam" id="PF07690">
    <property type="entry name" value="MFS_1"/>
    <property type="match status" value="1"/>
</dbReference>
<comment type="caution">
    <text evidence="6">The sequence shown here is derived from an EMBL/GenBank/DDBJ whole genome shotgun (WGS) entry which is preliminary data.</text>
</comment>
<evidence type="ECO:0000313" key="6">
    <source>
        <dbReference type="EMBL" id="KAA9008983.1"/>
    </source>
</evidence>
<dbReference type="EMBL" id="VYQE01000002">
    <property type="protein sequence ID" value="KAA9008983.1"/>
    <property type="molecule type" value="Genomic_DNA"/>
</dbReference>
<sequence length="391" mass="40047">METRTPFGTVLLLWAAGLGAAAQYGKASVGFGALAEAYPAAGASLGFAVSLVGFIGIILGVVAGLVVGRLRYRRALLWALWAGAALSLFQATLPAMPLLLASRIVEGMSHLAIVVAAPTLISAITAPRHSGFVMTLWGSFFGVAFALLAFLGLPLVDRLGLPALFVAHAIWMAACALLIGAVLSKGTAPRVTEPLDWRGLAARHVEIYRSPWIGAAGVGWLFYTFCFVSLLTLIPPFIAPGWRAAIVGAMPLMSIAVSLTLGTAMLRQVSAVWVVILGFAVGGVSALGLLVAPGGPLFCLLLASGLGLTQGASFALVAELNPDAEDRAAGYGAMAQTGNIGNTIGTPVMVVVIAALGHPGFALGLAAVLFGGAAAHMMLMRLREAAPTGQV</sequence>
<dbReference type="PROSITE" id="PS50850">
    <property type="entry name" value="MFS"/>
    <property type="match status" value="1"/>
</dbReference>
<feature type="transmembrane region" description="Helical" evidence="4">
    <location>
        <begin position="244"/>
        <end position="264"/>
    </location>
</feature>
<evidence type="ECO:0000256" key="2">
    <source>
        <dbReference type="ARBA" id="ARBA00022989"/>
    </source>
</evidence>
<feature type="transmembrane region" description="Helical" evidence="4">
    <location>
        <begin position="75"/>
        <end position="96"/>
    </location>
</feature>
<keyword evidence="2 4" id="KW-1133">Transmembrane helix</keyword>
<protein>
    <submittedName>
        <fullName evidence="6">MFS transporter</fullName>
    </submittedName>
</protein>
<feature type="transmembrane region" description="Helical" evidence="4">
    <location>
        <begin position="46"/>
        <end position="68"/>
    </location>
</feature>
<feature type="domain" description="Major facilitator superfamily (MFS) profile" evidence="5">
    <location>
        <begin position="9"/>
        <end position="383"/>
    </location>
</feature>